<dbReference type="Pfam" id="PF05057">
    <property type="entry name" value="DUF676"/>
    <property type="match status" value="1"/>
</dbReference>
<evidence type="ECO:0000256" key="1">
    <source>
        <dbReference type="ARBA" id="ARBA00022729"/>
    </source>
</evidence>
<dbReference type="Pfam" id="PF18962">
    <property type="entry name" value="Por_Secre_tail"/>
    <property type="match status" value="1"/>
</dbReference>
<dbReference type="InterPro" id="IPR007751">
    <property type="entry name" value="DUF676_lipase-like"/>
</dbReference>
<organism evidence="4 5">
    <name type="scientific">Flagellimonas lutaonensis</name>
    <dbReference type="NCBI Taxonomy" id="516051"/>
    <lineage>
        <taxon>Bacteria</taxon>
        <taxon>Pseudomonadati</taxon>
        <taxon>Bacteroidota</taxon>
        <taxon>Flavobacteriia</taxon>
        <taxon>Flavobacteriales</taxon>
        <taxon>Flavobacteriaceae</taxon>
        <taxon>Flagellimonas</taxon>
    </lineage>
</organism>
<dbReference type="Proteomes" id="UP000032726">
    <property type="component" value="Chromosome"/>
</dbReference>
<evidence type="ECO:0008006" key="6">
    <source>
        <dbReference type="Google" id="ProtNLM"/>
    </source>
</evidence>
<dbReference type="HOGENOM" id="CLU_318803_0_0_10"/>
<keyword evidence="1" id="KW-0732">Signal</keyword>
<evidence type="ECO:0000259" key="2">
    <source>
        <dbReference type="Pfam" id="PF05057"/>
    </source>
</evidence>
<dbReference type="Gene3D" id="3.40.50.1820">
    <property type="entry name" value="alpha/beta hydrolase"/>
    <property type="match status" value="1"/>
</dbReference>
<proteinExistence type="predicted"/>
<name>A0A0D5YNK8_9FLAO</name>
<dbReference type="SUPFAM" id="SSF53474">
    <property type="entry name" value="alpha/beta-Hydrolases"/>
    <property type="match status" value="1"/>
</dbReference>
<dbReference type="STRING" id="516051.VC82_218"/>
<dbReference type="EMBL" id="CP011071">
    <property type="protein sequence ID" value="AKA33905.1"/>
    <property type="molecule type" value="Genomic_DNA"/>
</dbReference>
<keyword evidence="5" id="KW-1185">Reference proteome</keyword>
<accession>A0A0D5YNK8</accession>
<protein>
    <recommendedName>
        <fullName evidence="6">DUF676 domain-containing protein</fullName>
    </recommendedName>
</protein>
<dbReference type="OrthoDB" id="4535652at2"/>
<feature type="domain" description="DUF676" evidence="2">
    <location>
        <begin position="349"/>
        <end position="410"/>
    </location>
</feature>
<dbReference type="KEGG" id="mlt:VC82_218"/>
<gene>
    <name evidence="4" type="ORF">VC82_218</name>
</gene>
<evidence type="ECO:0000313" key="4">
    <source>
        <dbReference type="EMBL" id="AKA33905.1"/>
    </source>
</evidence>
<dbReference type="InterPro" id="IPR026444">
    <property type="entry name" value="Secre_tail"/>
</dbReference>
<evidence type="ECO:0000259" key="3">
    <source>
        <dbReference type="Pfam" id="PF18962"/>
    </source>
</evidence>
<evidence type="ECO:0000313" key="5">
    <source>
        <dbReference type="Proteomes" id="UP000032726"/>
    </source>
</evidence>
<dbReference type="AlphaFoldDB" id="A0A0D5YNK8"/>
<reference evidence="4 5" key="1">
    <citation type="submission" date="2015-03" db="EMBL/GenBank/DDBJ databases">
        <title>Complete genome sequence of Muricauda lutaonensis CC-HSB-11T, isolated from a coastal hot spring.</title>
        <authorList>
            <person name="Kim K.M."/>
        </authorList>
    </citation>
    <scope>NUCLEOTIDE SEQUENCE [LARGE SCALE GENOMIC DNA]</scope>
    <source>
        <strain evidence="4 5">CC-HSB-11</strain>
    </source>
</reference>
<sequence length="912" mass="102076">MKNYLLTFLTLILFASSYSQEDGLKKLKDAYDRLDSVEKKSIKTEKFLNKGFFFKNRVAEFLKFEEEKLDSYFSFVEPSSWEVIYQGLSKSFLKKNSDFPETDVLQIMESSKEQEGTVPIGIICVEGEYLEDYDIDENIEATKNGFLLDKKYKKYKIFNGGILKNKVYSGTIRFEVLRDLFYVESNANVKSISIDFSDGQGFREVSAGEIINVEYDSDGEKSIAVKFELNKEREFINYSKLYIVTLEKEEPYLSYDLALPNSSKQNSNTTSRGSSFFRGQALVFRGCDRVFDRPVIYVEGFDPLGDSNAYDIQDRFQVANIEGTLRNNGYDMIYLNFYSGGGDIRTNADVLEQLIETVNDQKIGNNDIIVIGESMGGLIARYALTSMENSSRVHNVSHFISFDAPHLGANIPVGYQKLIEDIDDINLFSLLNISISEVDDAMTSVNSKAAKQLLLRRLGPNPHSDFTSLQNEFQNLGFPSQGGIKNLSIVNAAVDGSVNEPELTYSPGNKLLDVDFVNALSGFIVVRTNGLNTNTKVSSLIILTLGVPTTVREDSYNFNGFNYDMVAGGTESNQTDNIGPDVNFLLDVFNIASWFGGHTVNDFGNSLFSFVPLFSSTASTAPRTTQSHLNRSVAQLEANNWTPFDKIYGENDNSQHINNSDIDDSWADLFQDEFGFGLTSFCNQTIGSSSPPRPRINTDYWYTCEVGSRTLFIVDDGSEIANLYTHTWTVTGPRNFSLQGKTLRMGPGLPVGTYTVNLRRSYSSSSGFSGSSNAMSRTFTVYDEYHPIYGCSEGGDPGGGIRKTDDIGKDEETVDEDEIVQSEFEKGITIWPNPVQGQVNVKYSMPAEGNVNISLIPITNFGGETVTITNSYRPLGEYEETYYTSALKEGIYVLEIKTDFEILKYKIIIERP</sequence>
<dbReference type="InterPro" id="IPR029058">
    <property type="entry name" value="AB_hydrolase_fold"/>
</dbReference>
<dbReference type="RefSeq" id="WP_045800743.1">
    <property type="nucleotide sequence ID" value="NZ_CP011071.1"/>
</dbReference>
<feature type="domain" description="Secretion system C-terminal sorting" evidence="3">
    <location>
        <begin position="830"/>
        <end position="909"/>
    </location>
</feature>